<feature type="region of interest" description="Disordered" evidence="1">
    <location>
        <begin position="185"/>
        <end position="242"/>
    </location>
</feature>
<reference evidence="2 3" key="1">
    <citation type="submission" date="2019-02" db="EMBL/GenBank/DDBJ databases">
        <authorList>
            <person name="Khodamoradi S."/>
            <person name="Hahnke R.L."/>
            <person name="Kaempfer P."/>
            <person name="Schumann P."/>
            <person name="Rohde M."/>
            <person name="Steinert M."/>
            <person name="Luzhetskyy A."/>
            <person name="Wink J."/>
            <person name="Ruckert C."/>
        </authorList>
    </citation>
    <scope>NUCLEOTIDE SEQUENCE [LARGE SCALE GENOMIC DNA]</scope>
    <source>
        <strain evidence="2 3">M2</strain>
    </source>
</reference>
<evidence type="ECO:0000313" key="2">
    <source>
        <dbReference type="EMBL" id="QBI53571.1"/>
    </source>
</evidence>
<dbReference type="KEGG" id="strr:EKD16_08885"/>
<feature type="compositionally biased region" description="Low complexity" evidence="1">
    <location>
        <begin position="32"/>
        <end position="68"/>
    </location>
</feature>
<feature type="region of interest" description="Disordered" evidence="1">
    <location>
        <begin position="1"/>
        <end position="167"/>
    </location>
</feature>
<evidence type="ECO:0000313" key="3">
    <source>
        <dbReference type="Proteomes" id="UP000292235"/>
    </source>
</evidence>
<dbReference type="AlphaFoldDB" id="A0A4P6Q2V1"/>
<organism evidence="2 3">
    <name type="scientific">Streptomonospora litoralis</name>
    <dbReference type="NCBI Taxonomy" id="2498135"/>
    <lineage>
        <taxon>Bacteria</taxon>
        <taxon>Bacillati</taxon>
        <taxon>Actinomycetota</taxon>
        <taxon>Actinomycetes</taxon>
        <taxon>Streptosporangiales</taxon>
        <taxon>Nocardiopsidaceae</taxon>
        <taxon>Streptomonospora</taxon>
    </lineage>
</organism>
<protein>
    <submittedName>
        <fullName evidence="2">Uncharacterized protein</fullName>
    </submittedName>
</protein>
<name>A0A4P6Q2V1_9ACTN</name>
<dbReference type="EMBL" id="CP036455">
    <property type="protein sequence ID" value="QBI53571.1"/>
    <property type="molecule type" value="Genomic_DNA"/>
</dbReference>
<dbReference type="Proteomes" id="UP000292235">
    <property type="component" value="Chromosome"/>
</dbReference>
<keyword evidence="3" id="KW-1185">Reference proteome</keyword>
<sequence>MAIRARSSPGEPDIPAPVRRRGAAVLRPGPYRQGAARRGAVAATGSSASGPPGRRATAPGARPPAAGAGDRRPDDRRRHPTPPSLPRRARATGEHPTRRPQAPPRGALAASPPRRPPPPASTRPGNRGPRHPTPPSAPLFPKTTRRPADQQGPTADPSRPPPTELPTFVLPSLVCSLADRGRKLVWQHRGNTPLSCASARRGDRGPGHPPLSPLPSAQVPRDPADQQGPTRPHSRRAFLNTA</sequence>
<gene>
    <name evidence="2" type="ORF">EKD16_08885</name>
</gene>
<proteinExistence type="predicted"/>
<accession>A0A4P6Q2V1</accession>
<evidence type="ECO:0000256" key="1">
    <source>
        <dbReference type="SAM" id="MobiDB-lite"/>
    </source>
</evidence>